<dbReference type="Proteomes" id="UP000679725">
    <property type="component" value="Unassembled WGS sequence"/>
</dbReference>
<dbReference type="RefSeq" id="WP_215236029.1">
    <property type="nucleotide sequence ID" value="NZ_CAJRAU010000008.1"/>
</dbReference>
<dbReference type="SUPFAM" id="SSF55729">
    <property type="entry name" value="Acyl-CoA N-acyltransferases (Nat)"/>
    <property type="match status" value="1"/>
</dbReference>
<evidence type="ECO:0000313" key="1">
    <source>
        <dbReference type="EMBL" id="CAG5073297.1"/>
    </source>
</evidence>
<sequence>MPLIKKFDGVNFSNHIVSELTPDLAQLGQGFRCKRPEFQTFWKKGRVMREVNAHTSRCWIVQCDNSLAAYITLLADKLIATEKLLEDEKIKYVTFPAVKIGLLAADERASKVGKRMVEWALEYAAFQVAPLVGVRFMTVDAFYDKDNGYDISGFYQKIGFMFVNPDEQLPPQHSYRTMYFDLKPLIDSNLARFN</sequence>
<proteinExistence type="predicted"/>
<evidence type="ECO:0000313" key="2">
    <source>
        <dbReference type="Proteomes" id="UP000679725"/>
    </source>
</evidence>
<keyword evidence="2" id="KW-1185">Reference proteome</keyword>
<comment type="caution">
    <text evidence="1">The sequence shown here is derived from an EMBL/GenBank/DDBJ whole genome shotgun (WGS) entry which is preliminary data.</text>
</comment>
<name>A0ABM8UXL3_9BACT</name>
<dbReference type="Gene3D" id="3.40.630.30">
    <property type="match status" value="1"/>
</dbReference>
<gene>
    <name evidence="1" type="ORF">DYBT9623_04768</name>
</gene>
<accession>A0ABM8UXL3</accession>
<dbReference type="InterPro" id="IPR016181">
    <property type="entry name" value="Acyl_CoA_acyltransferase"/>
</dbReference>
<protein>
    <recommendedName>
        <fullName evidence="3">N-acetyltransferase domain-containing protein</fullName>
    </recommendedName>
</protein>
<organism evidence="1 2">
    <name type="scientific">Dyadobacter linearis</name>
    <dbReference type="NCBI Taxonomy" id="2823330"/>
    <lineage>
        <taxon>Bacteria</taxon>
        <taxon>Pseudomonadati</taxon>
        <taxon>Bacteroidota</taxon>
        <taxon>Cytophagia</taxon>
        <taxon>Cytophagales</taxon>
        <taxon>Spirosomataceae</taxon>
        <taxon>Dyadobacter</taxon>
    </lineage>
</organism>
<reference evidence="1 2" key="1">
    <citation type="submission" date="2021-04" db="EMBL/GenBank/DDBJ databases">
        <authorList>
            <person name="Rodrigo-Torres L."/>
            <person name="Arahal R. D."/>
            <person name="Lucena T."/>
        </authorList>
    </citation>
    <scope>NUCLEOTIDE SEQUENCE [LARGE SCALE GENOMIC DNA]</scope>
    <source>
        <strain evidence="1 2">CECT 9623</strain>
    </source>
</reference>
<dbReference type="EMBL" id="CAJRAU010000008">
    <property type="protein sequence ID" value="CAG5073297.1"/>
    <property type="molecule type" value="Genomic_DNA"/>
</dbReference>
<evidence type="ECO:0008006" key="3">
    <source>
        <dbReference type="Google" id="ProtNLM"/>
    </source>
</evidence>